<keyword evidence="2" id="KW-1185">Reference proteome</keyword>
<accession>A0ABS3TJK2</accession>
<evidence type="ECO:0000313" key="2">
    <source>
        <dbReference type="Proteomes" id="UP000670527"/>
    </source>
</evidence>
<comment type="caution">
    <text evidence="1">The sequence shown here is derived from an EMBL/GenBank/DDBJ whole genome shotgun (WGS) entry which is preliminary data.</text>
</comment>
<organism evidence="1 2">
    <name type="scientific">Hymenobacter defluvii</name>
    <dbReference type="NCBI Taxonomy" id="2054411"/>
    <lineage>
        <taxon>Bacteria</taxon>
        <taxon>Pseudomonadati</taxon>
        <taxon>Bacteroidota</taxon>
        <taxon>Cytophagia</taxon>
        <taxon>Cytophagales</taxon>
        <taxon>Hymenobacteraceae</taxon>
        <taxon>Hymenobacter</taxon>
    </lineage>
</organism>
<proteinExistence type="predicted"/>
<protein>
    <submittedName>
        <fullName evidence="1">Plasmid recombination protein</fullName>
    </submittedName>
</protein>
<evidence type="ECO:0000313" key="1">
    <source>
        <dbReference type="EMBL" id="MBO3273578.1"/>
    </source>
</evidence>
<dbReference type="CDD" id="cd17242">
    <property type="entry name" value="MobM_relaxase"/>
    <property type="match status" value="1"/>
</dbReference>
<dbReference type="Pfam" id="PF01076">
    <property type="entry name" value="Mob_Pre"/>
    <property type="match status" value="1"/>
</dbReference>
<feature type="non-terminal residue" evidence="1">
    <location>
        <position position="160"/>
    </location>
</feature>
<gene>
    <name evidence="1" type="ORF">J4D97_23255</name>
</gene>
<dbReference type="Proteomes" id="UP000670527">
    <property type="component" value="Unassembled WGS sequence"/>
</dbReference>
<dbReference type="InterPro" id="IPR001668">
    <property type="entry name" value="Mob_Pre"/>
</dbReference>
<feature type="non-terminal residue" evidence="1">
    <location>
        <position position="1"/>
    </location>
</feature>
<dbReference type="EMBL" id="JAGETX010000120">
    <property type="protein sequence ID" value="MBO3273578.1"/>
    <property type="molecule type" value="Genomic_DNA"/>
</dbReference>
<name>A0ABS3TJK2_9BACT</name>
<reference evidence="1 2" key="1">
    <citation type="submission" date="2021-03" db="EMBL/GenBank/DDBJ databases">
        <authorList>
            <person name="Kim M.K."/>
        </authorList>
    </citation>
    <scope>NUCLEOTIDE SEQUENCE [LARGE SCALE GENOMIC DNA]</scope>
    <source>
        <strain evidence="1 2">BT507</strain>
    </source>
</reference>
<dbReference type="RefSeq" id="WP_208309666.1">
    <property type="nucleotide sequence ID" value="NZ_JAGETX010000120.1"/>
</dbReference>
<dbReference type="Gene3D" id="3.30.930.30">
    <property type="match status" value="1"/>
</dbReference>
<sequence length="160" mass="17516">EKTPHIHAVVVPITKDSRLSADTLFNPKTLKQLQTDYAEAMGVHGLDRGTIGSRRQHEEMKQVYGRQTATAAELGPLVQPAQAQAFTLEVPPLIGRDTWRADQEAKINAEIARQVSALNSRLQEVGKIAVAQAGAVERAEVLEKQLRTAEGLKQGNFEAK</sequence>